<dbReference type="EMBL" id="FOFB01000048">
    <property type="protein sequence ID" value="SER46595.1"/>
    <property type="molecule type" value="Genomic_DNA"/>
</dbReference>
<feature type="non-terminal residue" evidence="2">
    <location>
        <position position="41"/>
    </location>
</feature>
<sequence>MQLDFYPMEFNQRLVQLRKEHNLSQSELAKKIGIHANVVGR</sequence>
<dbReference type="GO" id="GO:0003677">
    <property type="term" value="F:DNA binding"/>
    <property type="evidence" value="ECO:0007669"/>
    <property type="project" value="InterPro"/>
</dbReference>
<protein>
    <submittedName>
        <fullName evidence="2">Helix-turn-helix</fullName>
    </submittedName>
</protein>
<name>A0A1H9PFB0_9BACT</name>
<evidence type="ECO:0000313" key="2">
    <source>
        <dbReference type="EMBL" id="SER46595.1"/>
    </source>
</evidence>
<evidence type="ECO:0000313" key="3">
    <source>
        <dbReference type="Proteomes" id="UP000199021"/>
    </source>
</evidence>
<accession>A0A1H9PFB0</accession>
<keyword evidence="3" id="KW-1185">Reference proteome</keyword>
<feature type="domain" description="HTH cro/C1-type" evidence="1">
    <location>
        <begin position="14"/>
        <end position="41"/>
    </location>
</feature>
<dbReference type="PROSITE" id="PS50943">
    <property type="entry name" value="HTH_CROC1"/>
    <property type="match status" value="1"/>
</dbReference>
<dbReference type="CDD" id="cd00093">
    <property type="entry name" value="HTH_XRE"/>
    <property type="match status" value="1"/>
</dbReference>
<dbReference type="InterPro" id="IPR010982">
    <property type="entry name" value="Lambda_DNA-bd_dom_sf"/>
</dbReference>
<evidence type="ECO:0000259" key="1">
    <source>
        <dbReference type="PROSITE" id="PS50943"/>
    </source>
</evidence>
<dbReference type="SUPFAM" id="SSF47413">
    <property type="entry name" value="lambda repressor-like DNA-binding domains"/>
    <property type="match status" value="1"/>
</dbReference>
<reference evidence="3" key="1">
    <citation type="submission" date="2016-10" db="EMBL/GenBank/DDBJ databases">
        <authorList>
            <person name="Varghese N."/>
            <person name="Submissions S."/>
        </authorList>
    </citation>
    <scope>NUCLEOTIDE SEQUENCE [LARGE SCALE GENOMIC DNA]</scope>
    <source>
        <strain evidence="3">DSM 24740</strain>
    </source>
</reference>
<dbReference type="AlphaFoldDB" id="A0A1H9PFB0"/>
<dbReference type="RefSeq" id="WP_217642216.1">
    <property type="nucleotide sequence ID" value="NZ_FOFB01000048.1"/>
</dbReference>
<dbReference type="Proteomes" id="UP000199021">
    <property type="component" value="Unassembled WGS sequence"/>
</dbReference>
<dbReference type="Pfam" id="PF01381">
    <property type="entry name" value="HTH_3"/>
    <property type="match status" value="1"/>
</dbReference>
<proteinExistence type="predicted"/>
<organism evidence="2 3">
    <name type="scientific">Neolewinella agarilytica</name>
    <dbReference type="NCBI Taxonomy" id="478744"/>
    <lineage>
        <taxon>Bacteria</taxon>
        <taxon>Pseudomonadati</taxon>
        <taxon>Bacteroidota</taxon>
        <taxon>Saprospiria</taxon>
        <taxon>Saprospirales</taxon>
        <taxon>Lewinellaceae</taxon>
        <taxon>Neolewinella</taxon>
    </lineage>
</organism>
<dbReference type="InterPro" id="IPR001387">
    <property type="entry name" value="Cro/C1-type_HTH"/>
</dbReference>
<dbReference type="InParanoid" id="A0A1H9PFB0"/>
<gene>
    <name evidence="2" type="ORF">SAMN05444359_1481</name>
</gene>
<dbReference type="Gene3D" id="1.10.260.40">
    <property type="entry name" value="lambda repressor-like DNA-binding domains"/>
    <property type="match status" value="1"/>
</dbReference>